<evidence type="ECO:0000313" key="1">
    <source>
        <dbReference type="EMBL" id="GAA09225.1"/>
    </source>
</evidence>
<proteinExistence type="predicted"/>
<accession>F7VFT0</accession>
<dbReference type="Proteomes" id="UP000004319">
    <property type="component" value="Unassembled WGS sequence"/>
</dbReference>
<reference evidence="1 2" key="1">
    <citation type="journal article" date="2011" name="Biochem. Biophys. Res. Commun.">
        <title>Increased number of Arginine-based salt bridges contributes to the thermotolerance of thermotolerant acetic acid bacteria, Acetobacter tropicalis SKU1100.</title>
        <authorList>
            <person name="Matsutani M."/>
            <person name="Hirakawa H."/>
            <person name="Nishikura M."/>
            <person name="Soemphol W."/>
            <person name="Ali I.A.I."/>
            <person name="Yakushi T."/>
            <person name="Matsushita K."/>
        </authorList>
    </citation>
    <scope>NUCLEOTIDE SEQUENCE [LARGE SCALE GENOMIC DNA]</scope>
    <source>
        <strain evidence="1 2">NBRC 101654</strain>
    </source>
</reference>
<dbReference type="AlphaFoldDB" id="F7VFT0"/>
<protein>
    <submittedName>
        <fullName evidence="1">Uncharacterized protein</fullName>
    </submittedName>
</protein>
<comment type="caution">
    <text evidence="1">The sequence shown here is derived from an EMBL/GenBank/DDBJ whole genome shotgun (WGS) entry which is preliminary data.</text>
</comment>
<organism evidence="1 2">
    <name type="scientific">Acetobacter tropicalis NBRC 101654</name>
    <dbReference type="NCBI Taxonomy" id="749388"/>
    <lineage>
        <taxon>Bacteria</taxon>
        <taxon>Pseudomonadati</taxon>
        <taxon>Pseudomonadota</taxon>
        <taxon>Alphaproteobacteria</taxon>
        <taxon>Acetobacterales</taxon>
        <taxon>Acetobacteraceae</taxon>
        <taxon>Acetobacter</taxon>
    </lineage>
</organism>
<sequence>MIRFLFTNKKTDQVNKSVKTVLNSGWNLFWKGAFLLPVRTL</sequence>
<name>F7VFT0_9PROT</name>
<gene>
    <name evidence="1" type="ORF">ATPR_2229</name>
</gene>
<dbReference type="EMBL" id="BABS01000076">
    <property type="protein sequence ID" value="GAA09225.1"/>
    <property type="molecule type" value="Genomic_DNA"/>
</dbReference>
<evidence type="ECO:0000313" key="2">
    <source>
        <dbReference type="Proteomes" id="UP000004319"/>
    </source>
</evidence>